<organism evidence="4 5">
    <name type="scientific">Halosaccharopolyspora lacisalsi</name>
    <dbReference type="NCBI Taxonomy" id="1000566"/>
    <lineage>
        <taxon>Bacteria</taxon>
        <taxon>Bacillati</taxon>
        <taxon>Actinomycetota</taxon>
        <taxon>Actinomycetes</taxon>
        <taxon>Pseudonocardiales</taxon>
        <taxon>Pseudonocardiaceae</taxon>
        <taxon>Halosaccharopolyspora</taxon>
    </lineage>
</organism>
<evidence type="ECO:0000313" key="4">
    <source>
        <dbReference type="EMBL" id="MBA8825199.1"/>
    </source>
</evidence>
<dbReference type="InterPro" id="IPR016181">
    <property type="entry name" value="Acyl_CoA_acyltransferase"/>
</dbReference>
<accession>A0A839DWR4</accession>
<keyword evidence="1 4" id="KW-0808">Transferase</keyword>
<dbReference type="PANTHER" id="PTHR43877:SF2">
    <property type="entry name" value="AMINOALKYLPHOSPHONATE N-ACETYLTRANSFERASE-RELATED"/>
    <property type="match status" value="1"/>
</dbReference>
<keyword evidence="5" id="KW-1185">Reference proteome</keyword>
<dbReference type="Gene3D" id="3.40.630.30">
    <property type="match status" value="1"/>
</dbReference>
<gene>
    <name evidence="4" type="ORF">FHX42_002550</name>
</gene>
<dbReference type="SUPFAM" id="SSF55729">
    <property type="entry name" value="Acyl-CoA N-acyltransferases (Nat)"/>
    <property type="match status" value="1"/>
</dbReference>
<dbReference type="EMBL" id="JACGWZ010000003">
    <property type="protein sequence ID" value="MBA8825199.1"/>
    <property type="molecule type" value="Genomic_DNA"/>
</dbReference>
<dbReference type="InterPro" id="IPR000182">
    <property type="entry name" value="GNAT_dom"/>
</dbReference>
<feature type="domain" description="N-acetyltransferase" evidence="3">
    <location>
        <begin position="1"/>
        <end position="156"/>
    </location>
</feature>
<dbReference type="Pfam" id="PF00583">
    <property type="entry name" value="Acetyltransf_1"/>
    <property type="match status" value="1"/>
</dbReference>
<evidence type="ECO:0000256" key="2">
    <source>
        <dbReference type="ARBA" id="ARBA00023315"/>
    </source>
</evidence>
<name>A0A839DWR4_9PSEU</name>
<evidence type="ECO:0000313" key="5">
    <source>
        <dbReference type="Proteomes" id="UP000569329"/>
    </source>
</evidence>
<dbReference type="Proteomes" id="UP000569329">
    <property type="component" value="Unassembled WGS sequence"/>
</dbReference>
<dbReference type="InterPro" id="IPR050832">
    <property type="entry name" value="Bact_Acetyltransf"/>
</dbReference>
<dbReference type="PANTHER" id="PTHR43877">
    <property type="entry name" value="AMINOALKYLPHOSPHONATE N-ACETYLTRANSFERASE-RELATED-RELATED"/>
    <property type="match status" value="1"/>
</dbReference>
<evidence type="ECO:0000256" key="1">
    <source>
        <dbReference type="ARBA" id="ARBA00022679"/>
    </source>
</evidence>
<dbReference type="RefSeq" id="WP_182544417.1">
    <property type="nucleotide sequence ID" value="NZ_JACGWZ010000003.1"/>
</dbReference>
<dbReference type="PROSITE" id="PS51186">
    <property type="entry name" value="GNAT"/>
    <property type="match status" value="1"/>
</dbReference>
<protein>
    <submittedName>
        <fullName evidence="4">GNAT superfamily N-acetyltransferase</fullName>
    </submittedName>
</protein>
<comment type="caution">
    <text evidence="4">The sequence shown here is derived from an EMBL/GenBank/DDBJ whole genome shotgun (WGS) entry which is preliminary data.</text>
</comment>
<keyword evidence="2" id="KW-0012">Acyltransferase</keyword>
<reference evidence="4 5" key="1">
    <citation type="submission" date="2020-07" db="EMBL/GenBank/DDBJ databases">
        <title>Sequencing the genomes of 1000 actinobacteria strains.</title>
        <authorList>
            <person name="Klenk H.-P."/>
        </authorList>
    </citation>
    <scope>NUCLEOTIDE SEQUENCE [LARGE SCALE GENOMIC DNA]</scope>
    <source>
        <strain evidence="4 5">DSM 45975</strain>
    </source>
</reference>
<dbReference type="AlphaFoldDB" id="A0A839DWR4"/>
<evidence type="ECO:0000259" key="3">
    <source>
        <dbReference type="PROSITE" id="PS51186"/>
    </source>
</evidence>
<dbReference type="CDD" id="cd04301">
    <property type="entry name" value="NAT_SF"/>
    <property type="match status" value="1"/>
</dbReference>
<sequence>MRIVVATYDHPDARKLVDEVQQEYVVRYGHEDETPVDVDEFTGSNGLFLLGYRGGRAVACGAWRACGSDDPEFRDGDAELKRMYVVPAARGLGLARQVLAELERTAAEAGRARLVLETGLAQPEAIGLYTSSGYHEIPKFGVYSAEPESRCFAKRL</sequence>
<proteinExistence type="predicted"/>
<dbReference type="GO" id="GO:0016747">
    <property type="term" value="F:acyltransferase activity, transferring groups other than amino-acyl groups"/>
    <property type="evidence" value="ECO:0007669"/>
    <property type="project" value="InterPro"/>
</dbReference>